<feature type="transmembrane region" description="Helical" evidence="1">
    <location>
        <begin position="141"/>
        <end position="163"/>
    </location>
</feature>
<dbReference type="Pfam" id="PF04976">
    <property type="entry name" value="DmsC"/>
    <property type="match status" value="1"/>
</dbReference>
<dbReference type="Proteomes" id="UP000236488">
    <property type="component" value="Unassembled WGS sequence"/>
</dbReference>
<name>A0A2K2U5V0_9ACTN</name>
<dbReference type="InterPro" id="IPR007059">
    <property type="entry name" value="DmsC"/>
</dbReference>
<dbReference type="AlphaFoldDB" id="A0A2K2U5V0"/>
<dbReference type="EMBL" id="PPEL01000025">
    <property type="protein sequence ID" value="PNV65560.1"/>
    <property type="molecule type" value="Genomic_DNA"/>
</dbReference>
<accession>A0A2K2U5V0</accession>
<comment type="caution">
    <text evidence="2">The sequence shown here is derived from an EMBL/GenBank/DDBJ whole genome shotgun (WGS) entry which is preliminary data.</text>
</comment>
<dbReference type="PANTHER" id="PTHR38095">
    <property type="entry name" value="ANAEROBIC DIMETHYL SULFOXIDE REDUCTASE CHAIN YNFH"/>
    <property type="match status" value="1"/>
</dbReference>
<dbReference type="GO" id="GO:0009389">
    <property type="term" value="F:dimethyl sulfoxide reductase activity"/>
    <property type="evidence" value="ECO:0007669"/>
    <property type="project" value="TreeGrafter"/>
</dbReference>
<gene>
    <name evidence="2" type="ORF">C2L80_05975</name>
</gene>
<reference evidence="2 3" key="1">
    <citation type="journal article" date="2018" name="Int. J. Syst. Evol. Microbiol.">
        <title>Rubneribacter badeniensis gen. nov., sp. nov. and Enteroscipio rubneri gen. nov., sp. nov., new members of the Eggerthellaceae isolated from human faeces.</title>
        <authorList>
            <person name="Danylec N."/>
            <person name="Gobl A."/>
            <person name="Stoll D.A."/>
            <person name="Hetzer B."/>
            <person name="Kulling S.E."/>
            <person name="Huch M."/>
        </authorList>
    </citation>
    <scope>NUCLEOTIDE SEQUENCE [LARGE SCALE GENOMIC DNA]</scope>
    <source>
        <strain evidence="2 3">ResAG-85</strain>
    </source>
</reference>
<feature type="transmembrane region" description="Helical" evidence="1">
    <location>
        <begin position="233"/>
        <end position="257"/>
    </location>
</feature>
<feature type="transmembrane region" description="Helical" evidence="1">
    <location>
        <begin position="175"/>
        <end position="199"/>
    </location>
</feature>
<keyword evidence="3" id="KW-1185">Reference proteome</keyword>
<protein>
    <submittedName>
        <fullName evidence="2">DMSO reductase</fullName>
    </submittedName>
</protein>
<dbReference type="RefSeq" id="WP_087193111.1">
    <property type="nucleotide sequence ID" value="NZ_DBEYRC010000153.1"/>
</dbReference>
<feature type="transmembrane region" description="Helical" evidence="1">
    <location>
        <begin position="108"/>
        <end position="129"/>
    </location>
</feature>
<evidence type="ECO:0000256" key="1">
    <source>
        <dbReference type="SAM" id="Phobius"/>
    </source>
</evidence>
<feature type="transmembrane region" description="Helical" evidence="1">
    <location>
        <begin position="38"/>
        <end position="56"/>
    </location>
</feature>
<sequence>MEIQWSLVLFTAVAGCGTWASVGVAVDELRGLTERTNRLASAVALVLAVVGGIASVTHLSHPDRIMAVLGHPTPGIFLEALLIGLFILAEVVYLILLARGVSAGVRKAVAVAAAVIGVVFSFASGYSYMMEARPTWNTIALPFGYLGFAAASGLALYLLLAALKKERDEALKLAGIETVVGGVLAIASGLAFGFASGAAMGDSAAVFWVSLACGGVVPAVCGWLACSKPASTLALGVVAFAGGIAGSVAFRAVMWMVGTAVANYFGIAL</sequence>
<evidence type="ECO:0000313" key="2">
    <source>
        <dbReference type="EMBL" id="PNV65560.1"/>
    </source>
</evidence>
<dbReference type="GO" id="GO:0019645">
    <property type="term" value="P:anaerobic electron transport chain"/>
    <property type="evidence" value="ECO:0007669"/>
    <property type="project" value="InterPro"/>
</dbReference>
<keyword evidence="1" id="KW-0812">Transmembrane</keyword>
<keyword evidence="1" id="KW-0472">Membrane</keyword>
<keyword evidence="1" id="KW-1133">Transmembrane helix</keyword>
<proteinExistence type="predicted"/>
<evidence type="ECO:0000313" key="3">
    <source>
        <dbReference type="Proteomes" id="UP000236488"/>
    </source>
</evidence>
<feature type="transmembrane region" description="Helical" evidence="1">
    <location>
        <begin position="76"/>
        <end position="96"/>
    </location>
</feature>
<dbReference type="GO" id="GO:0005886">
    <property type="term" value="C:plasma membrane"/>
    <property type="evidence" value="ECO:0007669"/>
    <property type="project" value="TreeGrafter"/>
</dbReference>
<organism evidence="2 3">
    <name type="scientific">Rubneribacter badeniensis</name>
    <dbReference type="NCBI Taxonomy" id="2070688"/>
    <lineage>
        <taxon>Bacteria</taxon>
        <taxon>Bacillati</taxon>
        <taxon>Actinomycetota</taxon>
        <taxon>Coriobacteriia</taxon>
        <taxon>Eggerthellales</taxon>
        <taxon>Eggerthellaceae</taxon>
        <taxon>Rubneribacter</taxon>
    </lineage>
</organism>
<dbReference type="GO" id="GO:0009390">
    <property type="term" value="C:dimethyl sulfoxide reductase complex"/>
    <property type="evidence" value="ECO:0007669"/>
    <property type="project" value="TreeGrafter"/>
</dbReference>
<feature type="transmembrane region" description="Helical" evidence="1">
    <location>
        <begin position="205"/>
        <end position="226"/>
    </location>
</feature>
<feature type="transmembrane region" description="Helical" evidence="1">
    <location>
        <begin position="6"/>
        <end position="26"/>
    </location>
</feature>
<dbReference type="PANTHER" id="PTHR38095:SF2">
    <property type="entry name" value="ANAEROBIC DIMETHYL SULFOXIDE REDUCTASE CHAIN C"/>
    <property type="match status" value="1"/>
</dbReference>